<sequence length="395" mass="41114">MTGTPRSAASRNGTGGAALFAAVVVFVLSVVLVKALPSPSSLDRLPDPPAGPDRVPAGPVVHAYPDRCGISAATLARLVPDARTTRDGAQGTCTWSSQRDDRRSERHLSVGFTLFPGSALRAGLPQTGRAPVAAAMMALGPKWSNVPGTVVTGLGDEAFMQVSPSSGATVVMRVGNANVTVQYRSLFWPIPKKTAQEGAFAAASEAVAALGARTPAHPAIAAAPQPTPARKVPDLCAAVSERTLHRLVKGDSVTGEPGSRGGALAVKDAEVSNCSWTSNDRELAVSAAVVPGSDLFDGARLAAREYVMRHDDARAEETLSVHDEKYFRAVTGLGDQAFAAQIPEVIPGEVVFRDGNVLVRVTYESADERHPLNGKHAVRGAYAAAQEIAQALAAH</sequence>
<dbReference type="EMBL" id="VCKZ01000100">
    <property type="protein sequence ID" value="TMR38669.1"/>
    <property type="molecule type" value="Genomic_DNA"/>
</dbReference>
<evidence type="ECO:0000313" key="2">
    <source>
        <dbReference type="EMBL" id="TMR38669.1"/>
    </source>
</evidence>
<dbReference type="Proteomes" id="UP000305238">
    <property type="component" value="Unassembled WGS sequence"/>
</dbReference>
<comment type="caution">
    <text evidence="2">The sequence shown here is derived from an EMBL/GenBank/DDBJ whole genome shotgun (WGS) entry which is preliminary data.</text>
</comment>
<evidence type="ECO:0000256" key="1">
    <source>
        <dbReference type="SAM" id="MobiDB-lite"/>
    </source>
</evidence>
<evidence type="ECO:0008006" key="4">
    <source>
        <dbReference type="Google" id="ProtNLM"/>
    </source>
</evidence>
<protein>
    <recommendedName>
        <fullName evidence="4">DUF3558 domain-containing protein</fullName>
    </recommendedName>
</protein>
<reference evidence="2 3" key="1">
    <citation type="submission" date="2019-05" db="EMBL/GenBank/DDBJ databases">
        <title>Draft genome sequence of Actinomadura geliboluensis A8036.</title>
        <authorList>
            <person name="Saricaoglu S."/>
            <person name="Isik K."/>
        </authorList>
    </citation>
    <scope>NUCLEOTIDE SEQUENCE [LARGE SCALE GENOMIC DNA]</scope>
    <source>
        <strain evidence="2 3">A8036</strain>
    </source>
</reference>
<dbReference type="OrthoDB" id="3469840at2"/>
<feature type="region of interest" description="Disordered" evidence="1">
    <location>
        <begin position="83"/>
        <end position="102"/>
    </location>
</feature>
<name>A0A5S4H0T4_9ACTN</name>
<dbReference type="RefSeq" id="WP_138637184.1">
    <property type="nucleotide sequence ID" value="NZ_VCKZ01000100.1"/>
</dbReference>
<keyword evidence="3" id="KW-1185">Reference proteome</keyword>
<accession>A0A5S4H0T4</accession>
<organism evidence="2 3">
    <name type="scientific">Actinomadura geliboluensis</name>
    <dbReference type="NCBI Taxonomy" id="882440"/>
    <lineage>
        <taxon>Bacteria</taxon>
        <taxon>Bacillati</taxon>
        <taxon>Actinomycetota</taxon>
        <taxon>Actinomycetes</taxon>
        <taxon>Streptosporangiales</taxon>
        <taxon>Thermomonosporaceae</taxon>
        <taxon>Actinomadura</taxon>
    </lineage>
</organism>
<evidence type="ECO:0000313" key="3">
    <source>
        <dbReference type="Proteomes" id="UP000305238"/>
    </source>
</evidence>
<gene>
    <name evidence="2" type="ORF">ETD96_15905</name>
</gene>
<dbReference type="AlphaFoldDB" id="A0A5S4H0T4"/>
<proteinExistence type="predicted"/>